<dbReference type="KEGG" id="hac:Hac_0493"/>
<dbReference type="Proteomes" id="UP000000775">
    <property type="component" value="Chromosome"/>
</dbReference>
<dbReference type="AlphaFoldDB" id="Q17YF7"/>
<dbReference type="EMBL" id="AM260522">
    <property type="protein sequence ID" value="CAJ99319.1"/>
    <property type="molecule type" value="Genomic_DNA"/>
</dbReference>
<dbReference type="STRING" id="382638.Hac_0493"/>
<dbReference type="REBASE" id="13247">
    <property type="entry name" value="HacSORF494P"/>
</dbReference>
<reference evidence="1 2" key="1">
    <citation type="journal article" date="2006" name="PLoS Genet.">
        <title>Who ate whom? Adaptive Helicobacter genomic changes that accompanied a host jump from early humans to large felines.</title>
        <authorList>
            <person name="Eppinger M."/>
            <person name="Baar C."/>
            <person name="Linz B."/>
            <person name="Raddatz G."/>
            <person name="Lanz C."/>
            <person name="Keller H."/>
            <person name="Morelli G."/>
            <person name="Gressmann H."/>
            <person name="Achtman M."/>
            <person name="Schuster S.C."/>
        </authorList>
    </citation>
    <scope>NUCLEOTIDE SEQUENCE [LARGE SCALE GENOMIC DNA]</scope>
    <source>
        <strain evidence="1 2">Sheeba</strain>
    </source>
</reference>
<keyword evidence="2" id="KW-1185">Reference proteome</keyword>
<organism evidence="1 2">
    <name type="scientific">Helicobacter acinonychis (strain Sheeba)</name>
    <dbReference type="NCBI Taxonomy" id="382638"/>
    <lineage>
        <taxon>Bacteria</taxon>
        <taxon>Pseudomonadati</taxon>
        <taxon>Campylobacterota</taxon>
        <taxon>Epsilonproteobacteria</taxon>
        <taxon>Campylobacterales</taxon>
        <taxon>Helicobacteraceae</taxon>
        <taxon>Helicobacter</taxon>
    </lineage>
</organism>
<proteinExistence type="predicted"/>
<dbReference type="OrthoDB" id="3078348at2"/>
<protein>
    <recommendedName>
        <fullName evidence="3">Type II restriction endonuclease</fullName>
    </recommendedName>
</protein>
<evidence type="ECO:0008006" key="3">
    <source>
        <dbReference type="Google" id="ProtNLM"/>
    </source>
</evidence>
<evidence type="ECO:0000313" key="1">
    <source>
        <dbReference type="EMBL" id="CAJ99319.1"/>
    </source>
</evidence>
<dbReference type="GeneID" id="31757993"/>
<dbReference type="HOGENOM" id="CLU_132578_0_0_7"/>
<accession>Q17YF7</accession>
<name>Q17YF7_HELAH</name>
<gene>
    <name evidence="1" type="ordered locus">Hac_0493</name>
</gene>
<evidence type="ECO:0000313" key="2">
    <source>
        <dbReference type="Proteomes" id="UP000000775"/>
    </source>
</evidence>
<sequence length="185" mass="21882">MDLEQTFLKIIEKKHKELNLGQDYNAIFSKIRDFEANAIGQIGEEFLKSVLNAIDEVINDGIIHDEYDIMTKSGASFEVKTARKGRTNNTFQFNGINPRYNYHFLICLGVCEDKLLYRVFKKDEINYIHKERKYFMKQNEFKKQLVPMNPDNQVNYKLTLNLKELKEIVNLIKELEGILELDKYF</sequence>
<dbReference type="BioCyc" id="HACI382638:HAC_RS02245-MONOMER"/>
<dbReference type="RefSeq" id="WP_011577433.1">
    <property type="nucleotide sequence ID" value="NC_008229.1"/>
</dbReference>